<evidence type="ECO:0000313" key="1">
    <source>
        <dbReference type="EMBL" id="VFU46179.1"/>
    </source>
</evidence>
<dbReference type="EMBL" id="CAADRP010001641">
    <property type="protein sequence ID" value="VFU46179.1"/>
    <property type="molecule type" value="Genomic_DNA"/>
</dbReference>
<protein>
    <submittedName>
        <fullName evidence="1">Uncharacterized protein</fullName>
    </submittedName>
</protein>
<name>A0A6N2LWS3_SALVM</name>
<sequence>MSPSRPPWFATINRPFGCLYCKHTLLSLSLSLYKSLGTVCFLLCLTFSPPKSLV</sequence>
<accession>A0A6N2LWS3</accession>
<dbReference type="AlphaFoldDB" id="A0A6N2LWS3"/>
<proteinExistence type="predicted"/>
<reference evidence="1" key="1">
    <citation type="submission" date="2019-03" db="EMBL/GenBank/DDBJ databases">
        <authorList>
            <person name="Mank J."/>
            <person name="Almeida P."/>
        </authorList>
    </citation>
    <scope>NUCLEOTIDE SEQUENCE</scope>
    <source>
        <strain evidence="1">78183</strain>
    </source>
</reference>
<organism evidence="1">
    <name type="scientific">Salix viminalis</name>
    <name type="common">Common osier</name>
    <name type="synonym">Basket willow</name>
    <dbReference type="NCBI Taxonomy" id="40686"/>
    <lineage>
        <taxon>Eukaryota</taxon>
        <taxon>Viridiplantae</taxon>
        <taxon>Streptophyta</taxon>
        <taxon>Embryophyta</taxon>
        <taxon>Tracheophyta</taxon>
        <taxon>Spermatophyta</taxon>
        <taxon>Magnoliopsida</taxon>
        <taxon>eudicotyledons</taxon>
        <taxon>Gunneridae</taxon>
        <taxon>Pentapetalae</taxon>
        <taxon>rosids</taxon>
        <taxon>fabids</taxon>
        <taxon>Malpighiales</taxon>
        <taxon>Salicaceae</taxon>
        <taxon>Saliceae</taxon>
        <taxon>Salix</taxon>
    </lineage>
</organism>
<gene>
    <name evidence="1" type="ORF">SVIM_LOCUS292310</name>
</gene>